<protein>
    <submittedName>
        <fullName evidence="1">Uncharacterized protein</fullName>
    </submittedName>
</protein>
<gene>
    <name evidence="1" type="ORF">NUW54_g999</name>
</gene>
<dbReference type="Proteomes" id="UP001144978">
    <property type="component" value="Unassembled WGS sequence"/>
</dbReference>
<evidence type="ECO:0000313" key="1">
    <source>
        <dbReference type="EMBL" id="KAJ3015613.1"/>
    </source>
</evidence>
<reference evidence="1" key="1">
    <citation type="submission" date="2022-08" db="EMBL/GenBank/DDBJ databases">
        <title>Genome Sequence of Pycnoporus sanguineus.</title>
        <authorList>
            <person name="Buettner E."/>
        </authorList>
    </citation>
    <scope>NUCLEOTIDE SEQUENCE</scope>
    <source>
        <strain evidence="1">CG-C14</strain>
    </source>
</reference>
<organism evidence="1 2">
    <name type="scientific">Trametes sanguinea</name>
    <dbReference type="NCBI Taxonomy" id="158606"/>
    <lineage>
        <taxon>Eukaryota</taxon>
        <taxon>Fungi</taxon>
        <taxon>Dikarya</taxon>
        <taxon>Basidiomycota</taxon>
        <taxon>Agaricomycotina</taxon>
        <taxon>Agaricomycetes</taxon>
        <taxon>Polyporales</taxon>
        <taxon>Polyporaceae</taxon>
        <taxon>Trametes</taxon>
    </lineage>
</organism>
<accession>A0ACC1Q7U1</accession>
<comment type="caution">
    <text evidence="1">The sequence shown here is derived from an EMBL/GenBank/DDBJ whole genome shotgun (WGS) entry which is preliminary data.</text>
</comment>
<keyword evidence="2" id="KW-1185">Reference proteome</keyword>
<dbReference type="EMBL" id="JANSHE010000151">
    <property type="protein sequence ID" value="KAJ3015613.1"/>
    <property type="molecule type" value="Genomic_DNA"/>
</dbReference>
<proteinExistence type="predicted"/>
<name>A0ACC1Q7U1_9APHY</name>
<sequence>MRRESGRYDVRASKAAKRVQEFGESVSGAGRGSYRTVSFQSYFTKSRADERHPIARRRLRRCAFLLPCVCHSPSLEERKILSGRSGRKKLMTPSSACFPRSASQSVHDHWRASRARRKDRRTSVLDVGGSTRLGAEVQSDIHTGTGVQRATSGSALARRHTLDAARGDRGATWVHRQEGTRAGGTSRSYPQVATGIGLCPPTTAVLNARAPCAAGERERVMCGRRLWTAAAAGVVGARSSTCADEVGRVRHPECGGGLSAERALCF</sequence>
<evidence type="ECO:0000313" key="2">
    <source>
        <dbReference type="Proteomes" id="UP001144978"/>
    </source>
</evidence>